<dbReference type="Gene3D" id="1.10.510.10">
    <property type="entry name" value="Transferase(Phosphotransferase) domain 1"/>
    <property type="match status" value="2"/>
</dbReference>
<name>A0A015JZ17_RHIIW</name>
<dbReference type="AlphaFoldDB" id="A0A015JZ17"/>
<gene>
    <name evidence="2" type="ORF">RirG_047930</name>
</gene>
<dbReference type="PROSITE" id="PS50011">
    <property type="entry name" value="PROTEIN_KINASE_DOM"/>
    <property type="match status" value="1"/>
</dbReference>
<dbReference type="PANTHER" id="PTHR44329">
    <property type="entry name" value="SERINE/THREONINE-PROTEIN KINASE TNNI3K-RELATED"/>
    <property type="match status" value="1"/>
</dbReference>
<evidence type="ECO:0000259" key="1">
    <source>
        <dbReference type="PROSITE" id="PS50011"/>
    </source>
</evidence>
<proteinExistence type="predicted"/>
<dbReference type="InterPro" id="IPR000719">
    <property type="entry name" value="Prot_kinase_dom"/>
</dbReference>
<protein>
    <submittedName>
        <fullName evidence="2">Ssk22p</fullName>
    </submittedName>
</protein>
<dbReference type="EMBL" id="JEMT01012717">
    <property type="protein sequence ID" value="EXX74782.1"/>
    <property type="molecule type" value="Genomic_DNA"/>
</dbReference>
<dbReference type="HOGENOM" id="CLU_000288_7_8_1"/>
<keyword evidence="3" id="KW-1185">Reference proteome</keyword>
<reference evidence="2 3" key="1">
    <citation type="submission" date="2014-02" db="EMBL/GenBank/DDBJ databases">
        <title>Single nucleus genome sequencing reveals high similarity among nuclei of an endomycorrhizal fungus.</title>
        <authorList>
            <person name="Lin K."/>
            <person name="Geurts R."/>
            <person name="Zhang Z."/>
            <person name="Limpens E."/>
            <person name="Saunders D.G."/>
            <person name="Mu D."/>
            <person name="Pang E."/>
            <person name="Cao H."/>
            <person name="Cha H."/>
            <person name="Lin T."/>
            <person name="Zhou Q."/>
            <person name="Shang Y."/>
            <person name="Li Y."/>
            <person name="Ivanov S."/>
            <person name="Sharma T."/>
            <person name="Velzen R.V."/>
            <person name="Ruijter N.D."/>
            <person name="Aanen D.K."/>
            <person name="Win J."/>
            <person name="Kamoun S."/>
            <person name="Bisseling T."/>
            <person name="Huang S."/>
        </authorList>
    </citation>
    <scope>NUCLEOTIDE SEQUENCE [LARGE SCALE GENOMIC DNA]</scope>
    <source>
        <strain evidence="3">DAOM197198w</strain>
    </source>
</reference>
<dbReference type="GO" id="GO:0004674">
    <property type="term" value="F:protein serine/threonine kinase activity"/>
    <property type="evidence" value="ECO:0007669"/>
    <property type="project" value="TreeGrafter"/>
</dbReference>
<evidence type="ECO:0000313" key="2">
    <source>
        <dbReference type="EMBL" id="EXX74782.1"/>
    </source>
</evidence>
<feature type="domain" description="Protein kinase" evidence="1">
    <location>
        <begin position="431"/>
        <end position="711"/>
    </location>
</feature>
<dbReference type="InterPro" id="IPR011009">
    <property type="entry name" value="Kinase-like_dom_sf"/>
</dbReference>
<dbReference type="SUPFAM" id="SSF56112">
    <property type="entry name" value="Protein kinase-like (PK-like)"/>
    <property type="match status" value="1"/>
</dbReference>
<dbReference type="Proteomes" id="UP000022910">
    <property type="component" value="Unassembled WGS sequence"/>
</dbReference>
<dbReference type="InterPro" id="IPR001245">
    <property type="entry name" value="Ser-Thr/Tyr_kinase_cat_dom"/>
</dbReference>
<evidence type="ECO:0000313" key="3">
    <source>
        <dbReference type="Proteomes" id="UP000022910"/>
    </source>
</evidence>
<dbReference type="InterPro" id="IPR051681">
    <property type="entry name" value="Ser/Thr_Kinases-Pseudokinases"/>
</dbReference>
<organism evidence="2 3">
    <name type="scientific">Rhizophagus irregularis (strain DAOM 197198w)</name>
    <name type="common">Glomus intraradices</name>
    <dbReference type="NCBI Taxonomy" id="1432141"/>
    <lineage>
        <taxon>Eukaryota</taxon>
        <taxon>Fungi</taxon>
        <taxon>Fungi incertae sedis</taxon>
        <taxon>Mucoromycota</taxon>
        <taxon>Glomeromycotina</taxon>
        <taxon>Glomeromycetes</taxon>
        <taxon>Glomerales</taxon>
        <taxon>Glomeraceae</taxon>
        <taxon>Rhizophagus</taxon>
    </lineage>
</organism>
<accession>A0A015JZ17</accession>
<dbReference type="GO" id="GO:0005524">
    <property type="term" value="F:ATP binding"/>
    <property type="evidence" value="ECO:0007669"/>
    <property type="project" value="InterPro"/>
</dbReference>
<sequence>MLIIGIDYKIYGISQNPDTMDYIIVFNNLYEHNCKNCGEIYTDIDYEWCKSCQMDRFKDNFINWSSENEEIDNFIQERQLNINNFYDKIFEWIPYNQFNEIKEISKKGFNKIYSAMWEDGPLYYDDNNKEFMRNSNENVALKCLYNSQNKICEFLSEVKKYLSNNNDKDTLHIYGISQNPDTKDYIMVLQNGYCKQCGDPDMSNKQCKLCSLNYLKNNFTFTNWTSENKKIDKLIQEMQLKINHHDDIVVEWIPYEQFNDFKEMNKNNFATEYLAIWKDGPVYYDYNENKWMRKSDKRVALKCLHNSHNNTDEFFNEVKQYSFKYSSFESNNIIKIYGISQYPYTKDYIIVCQDNYCEKCGEKDINAVDRIQYQINVTHKWCRMCQLDYLKKNFINWTSENEKINNIIQEVQSVINCRDNIVFEWVPYNQFSDVKKIGQGGFSIIYSAIWKDGPLIYNKNCYVEERRYERIPNKKVALKCLFNSQNITLEFLNEIKAYSMNRYDNILSVYGISQNPDTKEYVMISEYAEGGNFSDWMRKNHEDFEWKNKIDTLSDIIDGLLVIHQIQMVHRDLHTGNILFMYDNNDESHGTNIFISDMGFSGRIDDKDKNNVYGVMPYVAPEVLSGKPYTQAADIYSFGMIMYFIMTGRQPFANHAHNEVLAFNIINGLRPEIHEFEEPKCYIDLMKKCWDSNPENRPNLTEIADLADSFEESFTASKKTCHYEYEKQFRIAEKRRLYLYYDKQHPQAIYTSRLLNPYTKDIQKYDNNLNEFSDDIAVETLLLQDVENPKYKSNEFSDSIAVEDFLLQHVTQL</sequence>
<dbReference type="Pfam" id="PF07714">
    <property type="entry name" value="PK_Tyr_Ser-Thr"/>
    <property type="match status" value="1"/>
</dbReference>
<comment type="caution">
    <text evidence="2">The sequence shown here is derived from an EMBL/GenBank/DDBJ whole genome shotgun (WGS) entry which is preliminary data.</text>
</comment>